<evidence type="ECO:0000313" key="1">
    <source>
        <dbReference type="EMBL" id="CAF5178512.1"/>
    </source>
</evidence>
<reference evidence="1" key="1">
    <citation type="submission" date="2021-02" db="EMBL/GenBank/DDBJ databases">
        <authorList>
            <person name="Nowell W R."/>
        </authorList>
    </citation>
    <scope>NUCLEOTIDE SEQUENCE</scope>
</reference>
<gene>
    <name evidence="1" type="ORF">GIL414_LOCUS68508</name>
</gene>
<dbReference type="Proteomes" id="UP000681720">
    <property type="component" value="Unassembled WGS sequence"/>
</dbReference>
<organism evidence="1 2">
    <name type="scientific">Rotaria magnacalcarata</name>
    <dbReference type="NCBI Taxonomy" id="392030"/>
    <lineage>
        <taxon>Eukaryota</taxon>
        <taxon>Metazoa</taxon>
        <taxon>Spiralia</taxon>
        <taxon>Gnathifera</taxon>
        <taxon>Rotifera</taxon>
        <taxon>Eurotatoria</taxon>
        <taxon>Bdelloidea</taxon>
        <taxon>Philodinida</taxon>
        <taxon>Philodinidae</taxon>
        <taxon>Rotaria</taxon>
    </lineage>
</organism>
<name>A0A8S3H6W4_9BILA</name>
<dbReference type="EMBL" id="CAJOBJ010328177">
    <property type="protein sequence ID" value="CAF5178512.1"/>
    <property type="molecule type" value="Genomic_DNA"/>
</dbReference>
<evidence type="ECO:0000313" key="2">
    <source>
        <dbReference type="Proteomes" id="UP000681720"/>
    </source>
</evidence>
<protein>
    <submittedName>
        <fullName evidence="1">Uncharacterized protein</fullName>
    </submittedName>
</protein>
<proteinExistence type="predicted"/>
<accession>A0A8S3H6W4</accession>
<dbReference type="AlphaFoldDB" id="A0A8S3H6W4"/>
<comment type="caution">
    <text evidence="1">The sequence shown here is derived from an EMBL/GenBank/DDBJ whole genome shotgun (WGS) entry which is preliminary data.</text>
</comment>
<sequence>MMSHYNQLVIFGCDGEHANLFNNIRSLYRLPSNCECYLFWNKDSPTITGQEKPDRIFSKYCRGIKVSPSDPELNSASNGLVFMGWQYF</sequence>